<feature type="active site" description="Proton acceptor" evidence="4">
    <location>
        <position position="96"/>
    </location>
</feature>
<comment type="catalytic activity">
    <reaction evidence="4">
        <text>7-aminomethyl-7-carbaguanine + guanosine(34) in tRNA = 7-aminomethyl-7-carbaguanosine(34) in tRNA + guanine</text>
        <dbReference type="Rhea" id="RHEA:24104"/>
        <dbReference type="Rhea" id="RHEA-COMP:10341"/>
        <dbReference type="Rhea" id="RHEA-COMP:10342"/>
        <dbReference type="ChEBI" id="CHEBI:16235"/>
        <dbReference type="ChEBI" id="CHEBI:58703"/>
        <dbReference type="ChEBI" id="CHEBI:74269"/>
        <dbReference type="ChEBI" id="CHEBI:82833"/>
        <dbReference type="EC" id="2.4.2.29"/>
    </reaction>
</comment>
<sequence length="398" mass="44410">MDYPNFSFEVLKIAATSRARLGRIYTPHGVVETPNFIFCATKAAIKGGTPQMMREEGSQIILSNTYHLMLQPGAELVRKMGGLHKFMGWDGPMLTDSGGFQIFSLGYGSVADEIKGRRSTERPKTLLKISEEGATFKSYLDGKKQVLTPEKSIQIQRDLGADLIVVFDECTPFHVDKSYTARSMRMSHRWGLRSLEEFQRGASGVQALYGIIQGGVYPDLRQESAQFVNDHGFFGHAIGGSLGASKSQMTDVVGMTASQLAPERPIHLLGIGGVSDIINGIRQGIDTFDCVHPTRIARHGGALVPRHLRDEFGTPHKEHINIRNARFQEDVNPIDSTCGCTTCQHFSRGYLHHLLKAKELLAMTAITTHNVHFMNRLMTSLRNALQEDRYEDEVKFWE</sequence>
<gene>
    <name evidence="4" type="primary">tgt</name>
    <name evidence="6" type="ORF">Bealeia1_00465</name>
</gene>
<feature type="domain" description="tRNA-guanine(15) transglycosylase-like" evidence="5">
    <location>
        <begin position="18"/>
        <end position="394"/>
    </location>
</feature>
<dbReference type="NCBIfam" id="TIGR00430">
    <property type="entry name" value="Q_tRNA_tgt"/>
    <property type="match status" value="1"/>
</dbReference>
<keyword evidence="4" id="KW-0479">Metal-binding</keyword>
<dbReference type="PANTHER" id="PTHR46499:SF1">
    <property type="entry name" value="QUEUINE TRNA-RIBOSYLTRANSFERASE"/>
    <property type="match status" value="1"/>
</dbReference>
<dbReference type="EC" id="2.4.2.29" evidence="4"/>
<dbReference type="EMBL" id="CP133270">
    <property type="protein sequence ID" value="WVX66289.1"/>
    <property type="molecule type" value="Genomic_DNA"/>
</dbReference>
<keyword evidence="3 4" id="KW-0819">tRNA processing</keyword>
<feature type="binding site" evidence="4">
    <location>
        <position position="213"/>
    </location>
    <ligand>
        <name>substrate</name>
    </ligand>
</feature>
<dbReference type="HAMAP" id="MF_00168">
    <property type="entry name" value="Q_tRNA_Tgt"/>
    <property type="match status" value="1"/>
</dbReference>
<dbReference type="RefSeq" id="WP_331255172.1">
    <property type="nucleotide sequence ID" value="NZ_CP133270.1"/>
</dbReference>
<evidence type="ECO:0000313" key="7">
    <source>
        <dbReference type="Proteomes" id="UP001330434"/>
    </source>
</evidence>
<protein>
    <recommendedName>
        <fullName evidence="4">Queuine tRNA-ribosyltransferase</fullName>
        <ecNumber evidence="4">2.4.2.29</ecNumber>
    </recommendedName>
    <alternativeName>
        <fullName evidence="4">Guanine insertion enzyme</fullName>
    </alternativeName>
    <alternativeName>
        <fullName evidence="4">tRNA-guanine transglycosylase</fullName>
    </alternativeName>
</protein>
<dbReference type="SUPFAM" id="SSF51713">
    <property type="entry name" value="tRNA-guanine transglycosylase"/>
    <property type="match status" value="1"/>
</dbReference>
<dbReference type="Proteomes" id="UP001330434">
    <property type="component" value="Chromosome"/>
</dbReference>
<reference evidence="6 7" key="1">
    <citation type="journal article" date="2024" name="Environ. Microbiol.">
        <title>Novel evolutionary insights on the interactions of the Holosporales (Alphaproteobacteria) with eukaryotic hosts from comparative genomics.</title>
        <authorList>
            <person name="Giovannini M."/>
            <person name="Petroni G."/>
            <person name="Castelli M."/>
        </authorList>
    </citation>
    <scope>NUCLEOTIDE SEQUENCE [LARGE SCALE GENOMIC DNA]</scope>
    <source>
        <strain evidence="6 7">US_Bl 15I1</strain>
    </source>
</reference>
<dbReference type="Pfam" id="PF01702">
    <property type="entry name" value="TGT"/>
    <property type="match status" value="1"/>
</dbReference>
<dbReference type="Gene3D" id="3.20.20.105">
    <property type="entry name" value="Queuine tRNA-ribosyltransferase-like"/>
    <property type="match status" value="1"/>
</dbReference>
<dbReference type="InterPro" id="IPR036511">
    <property type="entry name" value="TGT-like_sf"/>
</dbReference>
<proteinExistence type="inferred from homology"/>
<comment type="pathway">
    <text evidence="4">tRNA modification; tRNA-queuosine biosynthesis.</text>
</comment>
<evidence type="ECO:0000256" key="2">
    <source>
        <dbReference type="ARBA" id="ARBA00022679"/>
    </source>
</evidence>
<feature type="region of interest" description="RNA binding" evidence="4">
    <location>
        <begin position="270"/>
        <end position="276"/>
    </location>
</feature>
<feature type="region of interest" description="RNA binding; important for wobble base 34 recognition" evidence="4">
    <location>
        <begin position="294"/>
        <end position="298"/>
    </location>
</feature>
<dbReference type="InterPro" id="IPR050076">
    <property type="entry name" value="ArchSynthase1/Queuine_TRR"/>
</dbReference>
<feature type="binding site" evidence="4">
    <location>
        <position position="240"/>
    </location>
    <ligand>
        <name>substrate</name>
    </ligand>
</feature>
<dbReference type="NCBIfam" id="TIGR00449">
    <property type="entry name" value="tgt_general"/>
    <property type="match status" value="1"/>
</dbReference>
<evidence type="ECO:0000256" key="3">
    <source>
        <dbReference type="ARBA" id="ARBA00022694"/>
    </source>
</evidence>
<evidence type="ECO:0000259" key="5">
    <source>
        <dbReference type="Pfam" id="PF01702"/>
    </source>
</evidence>
<organism evidence="6 7">
    <name type="scientific">Candidatus Bealeia paramacronuclearis</name>
    <dbReference type="NCBI Taxonomy" id="1921001"/>
    <lineage>
        <taxon>Bacteria</taxon>
        <taxon>Pseudomonadati</taxon>
        <taxon>Pseudomonadota</taxon>
        <taxon>Alphaproteobacteria</taxon>
        <taxon>Holosporales</taxon>
        <taxon>Holosporaceae</taxon>
        <taxon>Candidatus Bealeia</taxon>
    </lineage>
</organism>
<feature type="binding site" evidence="4">
    <location>
        <begin position="96"/>
        <end position="100"/>
    </location>
    <ligand>
        <name>substrate</name>
    </ligand>
</feature>
<feature type="binding site" evidence="4">
    <location>
        <position position="168"/>
    </location>
    <ligand>
        <name>substrate</name>
    </ligand>
</feature>
<comment type="cofactor">
    <cofactor evidence="4">
        <name>Zn(2+)</name>
        <dbReference type="ChEBI" id="CHEBI:29105"/>
    </cofactor>
    <text evidence="4">Binds 1 zinc ion per subunit.</text>
</comment>
<keyword evidence="4" id="KW-0862">Zinc</keyword>
<feature type="binding site" evidence="4">
    <location>
        <position position="338"/>
    </location>
    <ligand>
        <name>Zn(2+)</name>
        <dbReference type="ChEBI" id="CHEBI:29105"/>
    </ligand>
</feature>
<keyword evidence="2 4" id="KW-0808">Transferase</keyword>
<dbReference type="InterPro" id="IPR002616">
    <property type="entry name" value="tRNA_ribo_trans-like"/>
</dbReference>
<keyword evidence="1 4" id="KW-0328">Glycosyltransferase</keyword>
<accession>A0ABZ2C1A7</accession>
<keyword evidence="7" id="KW-1185">Reference proteome</keyword>
<feature type="binding site" evidence="4">
    <location>
        <position position="369"/>
    </location>
    <ligand>
        <name>Zn(2+)</name>
        <dbReference type="ChEBI" id="CHEBI:29105"/>
    </ligand>
</feature>
<feature type="binding site" evidence="4">
    <location>
        <position position="340"/>
    </location>
    <ligand>
        <name>Zn(2+)</name>
        <dbReference type="ChEBI" id="CHEBI:29105"/>
    </ligand>
</feature>
<name>A0ABZ2C1A7_9PROT</name>
<evidence type="ECO:0000256" key="1">
    <source>
        <dbReference type="ARBA" id="ARBA00022676"/>
    </source>
</evidence>
<comment type="function">
    <text evidence="4">Catalyzes the base-exchange of a guanine (G) residue with the queuine precursor 7-aminomethyl-7-deazaguanine (PreQ1) at position 34 (anticodon wobble position) in tRNAs with GU(N) anticodons (tRNA-Asp, -Asn, -His and -Tyr). Catalysis occurs through a double-displacement mechanism. The nucleophile active site attacks the C1' of nucleotide 34 to detach the guanine base from the RNA, forming a covalent enzyme-RNA intermediate. The proton acceptor active site deprotonates the incoming PreQ1, allowing a nucleophilic attack on the C1' of the ribose to form the product. After dissociation, two additional enzymatic reactions on the tRNA convert PreQ1 to queuine (Q), resulting in the hypermodified nucleoside queuosine (7-(((4,5-cis-dihydroxy-2-cyclopenten-1-yl)amino)methyl)-7-deazaguanosine).</text>
</comment>
<dbReference type="InterPro" id="IPR004803">
    <property type="entry name" value="TGT"/>
</dbReference>
<evidence type="ECO:0000256" key="4">
    <source>
        <dbReference type="HAMAP-Rule" id="MF_00168"/>
    </source>
</evidence>
<comment type="subunit">
    <text evidence="4">Homodimer. Within each dimer, one monomer is responsible for RNA recognition and catalysis, while the other monomer binds to the replacement base PreQ1.</text>
</comment>
<dbReference type="PANTHER" id="PTHR46499">
    <property type="entry name" value="QUEUINE TRNA-RIBOSYLTRANSFERASE"/>
    <property type="match status" value="1"/>
</dbReference>
<keyword evidence="4" id="KW-0671">Queuosine biosynthesis</keyword>
<evidence type="ECO:0000313" key="6">
    <source>
        <dbReference type="EMBL" id="WVX66289.1"/>
    </source>
</evidence>
<comment type="similarity">
    <text evidence="4">Belongs to the queuine tRNA-ribosyltransferase family.</text>
</comment>
<feature type="active site" description="Nucleophile" evidence="4">
    <location>
        <position position="289"/>
    </location>
</feature>
<feature type="binding site" evidence="4">
    <location>
        <position position="343"/>
    </location>
    <ligand>
        <name>Zn(2+)</name>
        <dbReference type="ChEBI" id="CHEBI:29105"/>
    </ligand>
</feature>